<dbReference type="EMBL" id="NEWD01000005">
    <property type="protein sequence ID" value="OXN01183.1"/>
    <property type="molecule type" value="Genomic_DNA"/>
</dbReference>
<dbReference type="Pfam" id="PF13196">
    <property type="entry name" value="DUF4012"/>
    <property type="match status" value="1"/>
</dbReference>
<evidence type="ECO:0008006" key="5">
    <source>
        <dbReference type="Google" id="ProtNLM"/>
    </source>
</evidence>
<dbReference type="AlphaFoldDB" id="A0A229VZY6"/>
<name>A0A229VZY6_9BIFI</name>
<evidence type="ECO:0000313" key="3">
    <source>
        <dbReference type="EMBL" id="OXN01183.1"/>
    </source>
</evidence>
<feature type="region of interest" description="Disordered" evidence="1">
    <location>
        <begin position="1"/>
        <end position="30"/>
    </location>
</feature>
<sequence>MPMRSRHSAHGRAARSAHRTKPNHAGHKGTKALHAGKTIGLIIGVLLAALVVYAVMLLNSARILKTELEQAVQVATSSNITADVSNGQNDDQFSKIKNIVPELQEHTGAARKQADGAVWRIAMAFPYIGDDLTAARTATDAFDTLAQQALPGLIEAAETMQQSGLSNGDGSFNVKSLDAVSSKIGGANTVLQQQVTALHQTPEPHIGQVRDALKTGTGILDSLAGTIGSYSDTVTSLNAMFGHSGTRHYLILSQTNAETQSAGGVVGSVGTVTVSDGKVTLGDFYSDSKFVMTESVKATDEINKMYAISRLGVPYGGDIRLASATPNFPEGAAYAKEVWAGQSFGSDDIDGVLSFDTAALQSLIAVTGNITLSTGQTLTADNTAQYLSNQVYIDIPSPEAEDQFFEESAQRIIGDALSGINADKAMKLVGILPKMAQERHLYLWSFDKDDQPALRAAGMTGELRQQKASPVTGVYVNEMGWTKSDWYVQRAATIKRTSVSKNGAASYHVSYSISNSMTEDQAKSLPQYITGTFPVDMINQLVGQAQLPDDEKTVVDAAISGLTQPGVVGHSLAIAQPAGGKISNIKLTSDSPTQVQPAQTAFDKFTSNGVTYWVNLATLISPGSSATLEYDVTTAEGSSPLQFDQTPTAGAPKVTYDYQQ</sequence>
<feature type="region of interest" description="Disordered" evidence="1">
    <location>
        <begin position="638"/>
        <end position="660"/>
    </location>
</feature>
<keyword evidence="2" id="KW-0472">Membrane</keyword>
<comment type="caution">
    <text evidence="3">The sequence shown here is derived from an EMBL/GenBank/DDBJ whole genome shotgun (WGS) entry which is preliminary data.</text>
</comment>
<evidence type="ECO:0000256" key="1">
    <source>
        <dbReference type="SAM" id="MobiDB-lite"/>
    </source>
</evidence>
<feature type="transmembrane region" description="Helical" evidence="2">
    <location>
        <begin position="38"/>
        <end position="58"/>
    </location>
</feature>
<accession>A0A229VZY6</accession>
<evidence type="ECO:0000313" key="4">
    <source>
        <dbReference type="Proteomes" id="UP000215433"/>
    </source>
</evidence>
<feature type="compositionally biased region" description="Polar residues" evidence="1">
    <location>
        <begin position="638"/>
        <end position="648"/>
    </location>
</feature>
<protein>
    <recommendedName>
        <fullName evidence="5">Chemotaxis protein</fullName>
    </recommendedName>
</protein>
<evidence type="ECO:0000256" key="2">
    <source>
        <dbReference type="SAM" id="Phobius"/>
    </source>
</evidence>
<keyword evidence="4" id="KW-1185">Reference proteome</keyword>
<organism evidence="3 4">
    <name type="scientific">Bifidobacterium vansinderenii</name>
    <dbReference type="NCBI Taxonomy" id="1984871"/>
    <lineage>
        <taxon>Bacteria</taxon>
        <taxon>Bacillati</taxon>
        <taxon>Actinomycetota</taxon>
        <taxon>Actinomycetes</taxon>
        <taxon>Bifidobacteriales</taxon>
        <taxon>Bifidobacteriaceae</taxon>
        <taxon>Bifidobacterium</taxon>
    </lineage>
</organism>
<proteinExistence type="predicted"/>
<dbReference type="InterPro" id="IPR025101">
    <property type="entry name" value="DUF4012"/>
</dbReference>
<keyword evidence="2" id="KW-1133">Transmembrane helix</keyword>
<dbReference type="Proteomes" id="UP000215433">
    <property type="component" value="Unassembled WGS sequence"/>
</dbReference>
<keyword evidence="2" id="KW-0812">Transmembrane</keyword>
<reference evidence="3 4" key="1">
    <citation type="submission" date="2017-05" db="EMBL/GenBank/DDBJ databases">
        <title>Bifidobacterium vansinderenii sp. nov.</title>
        <authorList>
            <person name="Lugli G.A."/>
            <person name="Duranti S."/>
            <person name="Mangifesta M."/>
        </authorList>
    </citation>
    <scope>NUCLEOTIDE SEQUENCE [LARGE SCALE GENOMIC DNA]</scope>
    <source>
        <strain evidence="3 4">Tam10B</strain>
    </source>
</reference>
<gene>
    <name evidence="3" type="ORF">Tam10B_0581</name>
</gene>